<name>A0AAV3S1E1_LITER</name>
<feature type="region of interest" description="Disordered" evidence="1">
    <location>
        <begin position="71"/>
        <end position="93"/>
    </location>
</feature>
<evidence type="ECO:0000256" key="1">
    <source>
        <dbReference type="SAM" id="MobiDB-lite"/>
    </source>
</evidence>
<evidence type="ECO:0000313" key="2">
    <source>
        <dbReference type="EMBL" id="GAA0186499.1"/>
    </source>
</evidence>
<dbReference type="Proteomes" id="UP001454036">
    <property type="component" value="Unassembled WGS sequence"/>
</dbReference>
<protein>
    <submittedName>
        <fullName evidence="2">Uncharacterized protein</fullName>
    </submittedName>
</protein>
<gene>
    <name evidence="2" type="ORF">LIER_33787</name>
</gene>
<dbReference type="AlphaFoldDB" id="A0AAV3S1E1"/>
<evidence type="ECO:0000313" key="3">
    <source>
        <dbReference type="Proteomes" id="UP001454036"/>
    </source>
</evidence>
<dbReference type="EMBL" id="BAABME010013755">
    <property type="protein sequence ID" value="GAA0186499.1"/>
    <property type="molecule type" value="Genomic_DNA"/>
</dbReference>
<comment type="caution">
    <text evidence="2">The sequence shown here is derived from an EMBL/GenBank/DDBJ whole genome shotgun (WGS) entry which is preliminary data.</text>
</comment>
<accession>A0AAV3S1E1</accession>
<organism evidence="2 3">
    <name type="scientific">Lithospermum erythrorhizon</name>
    <name type="common">Purple gromwell</name>
    <name type="synonym">Lithospermum officinale var. erythrorhizon</name>
    <dbReference type="NCBI Taxonomy" id="34254"/>
    <lineage>
        <taxon>Eukaryota</taxon>
        <taxon>Viridiplantae</taxon>
        <taxon>Streptophyta</taxon>
        <taxon>Embryophyta</taxon>
        <taxon>Tracheophyta</taxon>
        <taxon>Spermatophyta</taxon>
        <taxon>Magnoliopsida</taxon>
        <taxon>eudicotyledons</taxon>
        <taxon>Gunneridae</taxon>
        <taxon>Pentapetalae</taxon>
        <taxon>asterids</taxon>
        <taxon>lamiids</taxon>
        <taxon>Boraginales</taxon>
        <taxon>Boraginaceae</taxon>
        <taxon>Boraginoideae</taxon>
        <taxon>Lithospermeae</taxon>
        <taxon>Lithospermum</taxon>
    </lineage>
</organism>
<sequence>MKTSGMEPLGKRAKIKWLYRSTSPAIIVTAVSPTVDNKDVQTVADIPHRLGLKRKRLDLTHLNLDLDLKPRLKRGNPRQEGTNVCSNGARQIS</sequence>
<reference evidence="2 3" key="1">
    <citation type="submission" date="2024-01" db="EMBL/GenBank/DDBJ databases">
        <title>The complete chloroplast genome sequence of Lithospermum erythrorhizon: insights into the phylogenetic relationship among Boraginaceae species and the maternal lineages of purple gromwells.</title>
        <authorList>
            <person name="Okada T."/>
            <person name="Watanabe K."/>
        </authorList>
    </citation>
    <scope>NUCLEOTIDE SEQUENCE [LARGE SCALE GENOMIC DNA]</scope>
</reference>
<feature type="compositionally biased region" description="Polar residues" evidence="1">
    <location>
        <begin position="79"/>
        <end position="93"/>
    </location>
</feature>
<proteinExistence type="predicted"/>
<keyword evidence="3" id="KW-1185">Reference proteome</keyword>